<sequence>MSLSDECLTASTQCYSKLTVDCGEDRHHHISSHHRVLPRHQAQFFYLSPRL</sequence>
<keyword evidence="2" id="KW-1185">Reference proteome</keyword>
<organism evidence="1 2">
    <name type="scientific">Alosa alosa</name>
    <name type="common">allis shad</name>
    <dbReference type="NCBI Taxonomy" id="278164"/>
    <lineage>
        <taxon>Eukaryota</taxon>
        <taxon>Metazoa</taxon>
        <taxon>Chordata</taxon>
        <taxon>Craniata</taxon>
        <taxon>Vertebrata</taxon>
        <taxon>Euteleostomi</taxon>
        <taxon>Actinopterygii</taxon>
        <taxon>Neopterygii</taxon>
        <taxon>Teleostei</taxon>
        <taxon>Clupei</taxon>
        <taxon>Clupeiformes</taxon>
        <taxon>Clupeoidei</taxon>
        <taxon>Clupeidae</taxon>
        <taxon>Alosa</taxon>
    </lineage>
</organism>
<proteinExistence type="predicted"/>
<dbReference type="AlphaFoldDB" id="A0AAV6GRR4"/>
<evidence type="ECO:0000313" key="2">
    <source>
        <dbReference type="Proteomes" id="UP000823561"/>
    </source>
</evidence>
<reference evidence="1" key="1">
    <citation type="submission" date="2020-10" db="EMBL/GenBank/DDBJ databases">
        <title>Chromosome-scale genome assembly of the Allis shad, Alosa alosa.</title>
        <authorList>
            <person name="Margot Z."/>
            <person name="Christophe K."/>
            <person name="Cabau C."/>
            <person name="Louis A."/>
            <person name="Berthelot C."/>
            <person name="Parey E."/>
            <person name="Roest Crollius H."/>
            <person name="Montfort J."/>
            <person name="Robinson-Rechavi M."/>
            <person name="Bucao C."/>
            <person name="Bouchez O."/>
            <person name="Gislard M."/>
            <person name="Lluch J."/>
            <person name="Milhes M."/>
            <person name="Lampietro C."/>
            <person name="Lopez Roques C."/>
            <person name="Donnadieu C."/>
            <person name="Braasch I."/>
            <person name="Desvignes T."/>
            <person name="Postlethwait J."/>
            <person name="Bobe J."/>
            <person name="Guiguen Y."/>
        </authorList>
    </citation>
    <scope>NUCLEOTIDE SEQUENCE</scope>
    <source>
        <strain evidence="1">M-15738</strain>
        <tissue evidence="1">Blood</tissue>
    </source>
</reference>
<dbReference type="EMBL" id="JADWDJ010000008">
    <property type="protein sequence ID" value="KAG5276571.1"/>
    <property type="molecule type" value="Genomic_DNA"/>
</dbReference>
<accession>A0AAV6GRR4</accession>
<gene>
    <name evidence="1" type="ORF">AALO_G00107220</name>
</gene>
<protein>
    <submittedName>
        <fullName evidence="1">Uncharacterized protein</fullName>
    </submittedName>
</protein>
<evidence type="ECO:0000313" key="1">
    <source>
        <dbReference type="EMBL" id="KAG5276571.1"/>
    </source>
</evidence>
<name>A0AAV6GRR4_9TELE</name>
<comment type="caution">
    <text evidence="1">The sequence shown here is derived from an EMBL/GenBank/DDBJ whole genome shotgun (WGS) entry which is preliminary data.</text>
</comment>
<dbReference type="Proteomes" id="UP000823561">
    <property type="component" value="Chromosome 8"/>
</dbReference>